<name>A0A855S8X5_PHOAN</name>
<feature type="domain" description="HTH cro/C1-type" evidence="2">
    <location>
        <begin position="27"/>
        <end position="81"/>
    </location>
</feature>
<dbReference type="AlphaFoldDB" id="A0A855S8X5"/>
<evidence type="ECO:0000313" key="3">
    <source>
        <dbReference type="EMBL" id="PSX04614.1"/>
    </source>
</evidence>
<reference evidence="3 4" key="1">
    <citation type="submission" date="2018-01" db="EMBL/GenBank/DDBJ databases">
        <title>Whole genome sequencing of Histamine producing bacteria.</title>
        <authorList>
            <person name="Butler K."/>
        </authorList>
    </citation>
    <scope>NUCLEOTIDE SEQUENCE [LARGE SCALE GENOMIC DNA]</scope>
    <source>
        <strain evidence="3 4">A2-1</strain>
    </source>
</reference>
<keyword evidence="1" id="KW-0238">DNA-binding</keyword>
<proteinExistence type="predicted"/>
<sequence length="130" mass="14964">MSMMSEYSVEREINNAITEIAHIAQKIREAREWKGITQVSMAKQLGVARQTYLDVESGKTEPRILMLMNIAKITERPLHWFISDDNTPEYGDINRLSVMYAQVPSPLRQKMIEQNINLISCCLEYVSGSR</sequence>
<dbReference type="Pfam" id="PF01381">
    <property type="entry name" value="HTH_3"/>
    <property type="match status" value="1"/>
</dbReference>
<organism evidence="3 4">
    <name type="scientific">Photobacterium angustum</name>
    <dbReference type="NCBI Taxonomy" id="661"/>
    <lineage>
        <taxon>Bacteria</taxon>
        <taxon>Pseudomonadati</taxon>
        <taxon>Pseudomonadota</taxon>
        <taxon>Gammaproteobacteria</taxon>
        <taxon>Vibrionales</taxon>
        <taxon>Vibrionaceae</taxon>
        <taxon>Photobacterium</taxon>
    </lineage>
</organism>
<evidence type="ECO:0000313" key="4">
    <source>
        <dbReference type="Proteomes" id="UP000241440"/>
    </source>
</evidence>
<dbReference type="PROSITE" id="PS50943">
    <property type="entry name" value="HTH_CROC1"/>
    <property type="match status" value="1"/>
</dbReference>
<dbReference type="CDD" id="cd00093">
    <property type="entry name" value="HTH_XRE"/>
    <property type="match status" value="1"/>
</dbReference>
<dbReference type="SUPFAM" id="SSF47413">
    <property type="entry name" value="lambda repressor-like DNA-binding domains"/>
    <property type="match status" value="1"/>
</dbReference>
<dbReference type="InterPro" id="IPR010982">
    <property type="entry name" value="Lambda_DNA-bd_dom_sf"/>
</dbReference>
<evidence type="ECO:0000256" key="1">
    <source>
        <dbReference type="ARBA" id="ARBA00023125"/>
    </source>
</evidence>
<dbReference type="EMBL" id="PYOY01000017">
    <property type="protein sequence ID" value="PSX04614.1"/>
    <property type="molecule type" value="Genomic_DNA"/>
</dbReference>
<evidence type="ECO:0000259" key="2">
    <source>
        <dbReference type="PROSITE" id="PS50943"/>
    </source>
</evidence>
<dbReference type="Proteomes" id="UP000241440">
    <property type="component" value="Unassembled WGS sequence"/>
</dbReference>
<dbReference type="GO" id="GO:0003677">
    <property type="term" value="F:DNA binding"/>
    <property type="evidence" value="ECO:0007669"/>
    <property type="project" value="UniProtKB-KW"/>
</dbReference>
<comment type="caution">
    <text evidence="3">The sequence shown here is derived from an EMBL/GenBank/DDBJ whole genome shotgun (WGS) entry which is preliminary data.</text>
</comment>
<dbReference type="SMART" id="SM00530">
    <property type="entry name" value="HTH_XRE"/>
    <property type="match status" value="1"/>
</dbReference>
<dbReference type="Gene3D" id="1.10.260.40">
    <property type="entry name" value="lambda repressor-like DNA-binding domains"/>
    <property type="match status" value="1"/>
</dbReference>
<dbReference type="RefSeq" id="WP_045084618.1">
    <property type="nucleotide sequence ID" value="NZ_JZSV01000020.1"/>
</dbReference>
<accession>A0A855S8X5</accession>
<dbReference type="PANTHER" id="PTHR46558:SF4">
    <property type="entry name" value="DNA-BIDING PHAGE PROTEIN"/>
    <property type="match status" value="1"/>
</dbReference>
<protein>
    <submittedName>
        <fullName evidence="3">XRE family transcriptional regulator</fullName>
    </submittedName>
</protein>
<dbReference type="PANTHER" id="PTHR46558">
    <property type="entry name" value="TRACRIPTIONAL REGULATORY PROTEIN-RELATED-RELATED"/>
    <property type="match status" value="1"/>
</dbReference>
<gene>
    <name evidence="3" type="ORF">C0W41_20415</name>
</gene>
<dbReference type="GeneID" id="61231510"/>
<dbReference type="InterPro" id="IPR001387">
    <property type="entry name" value="Cro/C1-type_HTH"/>
</dbReference>